<organism evidence="1 2">
    <name type="scientific">Nonomuraea typhae</name>
    <dbReference type="NCBI Taxonomy" id="2603600"/>
    <lineage>
        <taxon>Bacteria</taxon>
        <taxon>Bacillati</taxon>
        <taxon>Actinomycetota</taxon>
        <taxon>Actinomycetes</taxon>
        <taxon>Streptosporangiales</taxon>
        <taxon>Streptosporangiaceae</taxon>
        <taxon>Nonomuraea</taxon>
    </lineage>
</organism>
<dbReference type="EMBL" id="JBITGY010000003">
    <property type="protein sequence ID" value="MFI6497922.1"/>
    <property type="molecule type" value="Genomic_DNA"/>
</dbReference>
<keyword evidence="2" id="KW-1185">Reference proteome</keyword>
<reference evidence="1 2" key="1">
    <citation type="submission" date="2024-10" db="EMBL/GenBank/DDBJ databases">
        <title>The Natural Products Discovery Center: Release of the First 8490 Sequenced Strains for Exploring Actinobacteria Biosynthetic Diversity.</title>
        <authorList>
            <person name="Kalkreuter E."/>
            <person name="Kautsar S.A."/>
            <person name="Yang D."/>
            <person name="Bader C.D."/>
            <person name="Teijaro C.N."/>
            <person name="Fluegel L."/>
            <person name="Davis C.M."/>
            <person name="Simpson J.R."/>
            <person name="Lauterbach L."/>
            <person name="Steele A.D."/>
            <person name="Gui C."/>
            <person name="Meng S."/>
            <person name="Li G."/>
            <person name="Viehrig K."/>
            <person name="Ye F."/>
            <person name="Su P."/>
            <person name="Kiefer A.F."/>
            <person name="Nichols A."/>
            <person name="Cepeda A.J."/>
            <person name="Yan W."/>
            <person name="Fan B."/>
            <person name="Jiang Y."/>
            <person name="Adhikari A."/>
            <person name="Zheng C.-J."/>
            <person name="Schuster L."/>
            <person name="Cowan T.M."/>
            <person name="Smanski M.J."/>
            <person name="Chevrette M.G."/>
            <person name="De Carvalho L.P.S."/>
            <person name="Shen B."/>
        </authorList>
    </citation>
    <scope>NUCLEOTIDE SEQUENCE [LARGE SCALE GENOMIC DNA]</scope>
    <source>
        <strain evidence="1 2">NPDC050545</strain>
    </source>
</reference>
<dbReference type="RefSeq" id="WP_397081181.1">
    <property type="nucleotide sequence ID" value="NZ_JBITGY010000003.1"/>
</dbReference>
<proteinExistence type="predicted"/>
<sequence length="236" mass="24897">MEQEFERRLVLAFQAHGFDLRTARMQHLTGEGLRATLNLAADRAQLDRGSWDPLSVAGGELVVLLPPGTPETVVCDRFVYELHAATREHNRLTAADGRLRLRLAIHFGMSAGTAATGFTGPGPVVARDLAGCAAARALLDRSSAALVVIMSSTVVEDTIAGQLTSLEQRDLREVDAGARRRAWLWAPGAAADVPGEPAEPAAEAAAPSPGHFTQATINAGFVAGRDISIHHPGATS</sequence>
<evidence type="ECO:0000313" key="2">
    <source>
        <dbReference type="Proteomes" id="UP001612741"/>
    </source>
</evidence>
<accession>A0ABW7YPS9</accession>
<dbReference type="Proteomes" id="UP001612741">
    <property type="component" value="Unassembled WGS sequence"/>
</dbReference>
<evidence type="ECO:0000313" key="1">
    <source>
        <dbReference type="EMBL" id="MFI6497922.1"/>
    </source>
</evidence>
<name>A0ABW7YPS9_9ACTN</name>
<evidence type="ECO:0008006" key="3">
    <source>
        <dbReference type="Google" id="ProtNLM"/>
    </source>
</evidence>
<gene>
    <name evidence="1" type="ORF">ACIBG2_11080</name>
</gene>
<protein>
    <recommendedName>
        <fullName evidence="3">Guanylate cyclase domain-containing protein</fullName>
    </recommendedName>
</protein>
<comment type="caution">
    <text evidence="1">The sequence shown here is derived from an EMBL/GenBank/DDBJ whole genome shotgun (WGS) entry which is preliminary data.</text>
</comment>